<comment type="caution">
    <text evidence="1">The sequence shown here is derived from an EMBL/GenBank/DDBJ whole genome shotgun (WGS) entry which is preliminary data.</text>
</comment>
<organism evidence="1 2">
    <name type="scientific">Rhynchophorus ferrugineus</name>
    <name type="common">Red palm weevil</name>
    <name type="synonym">Curculio ferrugineus</name>
    <dbReference type="NCBI Taxonomy" id="354439"/>
    <lineage>
        <taxon>Eukaryota</taxon>
        <taxon>Metazoa</taxon>
        <taxon>Ecdysozoa</taxon>
        <taxon>Arthropoda</taxon>
        <taxon>Hexapoda</taxon>
        <taxon>Insecta</taxon>
        <taxon>Pterygota</taxon>
        <taxon>Neoptera</taxon>
        <taxon>Endopterygota</taxon>
        <taxon>Coleoptera</taxon>
        <taxon>Polyphaga</taxon>
        <taxon>Cucujiformia</taxon>
        <taxon>Curculionidae</taxon>
        <taxon>Dryophthorinae</taxon>
        <taxon>Rhynchophorus</taxon>
    </lineage>
</organism>
<dbReference type="EMBL" id="JAACXV010015941">
    <property type="protein sequence ID" value="KAF7264786.1"/>
    <property type="molecule type" value="Genomic_DNA"/>
</dbReference>
<name>A0A834HS17_RHYFE</name>
<evidence type="ECO:0000313" key="1">
    <source>
        <dbReference type="EMBL" id="KAF7264786.1"/>
    </source>
</evidence>
<accession>A0A834HS17</accession>
<sequence length="84" mass="9667">MNDVTTLRHTPCTEAFNYTAIFGKRGLGFHSGKNARYGVALEYAREGIRMARLVMENEKRRKERWFQRNSVLAASSLVVIFQTV</sequence>
<proteinExistence type="predicted"/>
<evidence type="ECO:0000313" key="2">
    <source>
        <dbReference type="Proteomes" id="UP000625711"/>
    </source>
</evidence>
<dbReference type="AlphaFoldDB" id="A0A834HS17"/>
<reference evidence="1" key="1">
    <citation type="submission" date="2020-08" db="EMBL/GenBank/DDBJ databases">
        <title>Genome sequencing and assembly of the red palm weevil Rhynchophorus ferrugineus.</title>
        <authorList>
            <person name="Dias G.B."/>
            <person name="Bergman C.M."/>
            <person name="Manee M."/>
        </authorList>
    </citation>
    <scope>NUCLEOTIDE SEQUENCE</scope>
    <source>
        <strain evidence="1">AA-2017</strain>
        <tissue evidence="1">Whole larva</tissue>
    </source>
</reference>
<protein>
    <submittedName>
        <fullName evidence="1">Uncharacterized protein</fullName>
    </submittedName>
</protein>
<gene>
    <name evidence="1" type="ORF">GWI33_022357</name>
</gene>
<keyword evidence="2" id="KW-1185">Reference proteome</keyword>
<dbReference type="Proteomes" id="UP000625711">
    <property type="component" value="Unassembled WGS sequence"/>
</dbReference>